<feature type="binding site" evidence="6">
    <location>
        <position position="56"/>
    </location>
    <ligand>
        <name>S-adenosyl-L-methionine</name>
        <dbReference type="ChEBI" id="CHEBI:59789"/>
    </ligand>
</feature>
<name>A0A7V4DXI9_DICTH</name>
<sequence length="297" mass="34044">MEKVENIHKPVMLKEVIHYLNLSPGKIVVDATLGLGGHSSEILRELRGEGLLIGIDRDEEVLELARERLSKIASNFVLFNTTYDNLQSILKELNLSSIDAILFDLGFSSFHVEKSGRGFSFMRPEEPLDMRYSKDTALTAADILNTFSESELSNLFWEYGEEPLSKKLAKKIVERRKDKKFAYVGDLLEVIDGVIPRRRRHEATKVFQALRIAVNDELNILKRALEQVPFILSIGGRIVVITYHSLEDRIVKNFFKSYSDKILPVSKRVIKPSMEEIKENRRARSAKLRVGERRENS</sequence>
<dbReference type="Gene3D" id="1.10.150.170">
    <property type="entry name" value="Putative methyltransferase TM0872, insert domain"/>
    <property type="match status" value="1"/>
</dbReference>
<dbReference type="GO" id="GO:0070475">
    <property type="term" value="P:rRNA base methylation"/>
    <property type="evidence" value="ECO:0007669"/>
    <property type="project" value="UniProtKB-UniRule"/>
</dbReference>
<evidence type="ECO:0000313" key="7">
    <source>
        <dbReference type="EMBL" id="HGK23855.1"/>
    </source>
</evidence>
<comment type="subcellular location">
    <subcellularLocation>
        <location evidence="6">Cytoplasm</location>
    </subcellularLocation>
</comment>
<accession>A0A7V4DXI9</accession>
<dbReference type="PIRSF" id="PIRSF004486">
    <property type="entry name" value="MraW"/>
    <property type="match status" value="1"/>
</dbReference>
<evidence type="ECO:0000256" key="3">
    <source>
        <dbReference type="ARBA" id="ARBA00022603"/>
    </source>
</evidence>
<keyword evidence="2 6" id="KW-0698">rRNA processing</keyword>
<dbReference type="GO" id="GO:0005737">
    <property type="term" value="C:cytoplasm"/>
    <property type="evidence" value="ECO:0007669"/>
    <property type="project" value="UniProtKB-SubCell"/>
</dbReference>
<dbReference type="AlphaFoldDB" id="A0A7V4DXI9"/>
<organism evidence="7">
    <name type="scientific">Dictyoglomus thermophilum</name>
    <dbReference type="NCBI Taxonomy" id="14"/>
    <lineage>
        <taxon>Bacteria</taxon>
        <taxon>Pseudomonadati</taxon>
        <taxon>Dictyoglomota</taxon>
        <taxon>Dictyoglomia</taxon>
        <taxon>Dictyoglomales</taxon>
        <taxon>Dictyoglomaceae</taxon>
        <taxon>Dictyoglomus</taxon>
    </lineage>
</organism>
<gene>
    <name evidence="6 7" type="primary">rsmH</name>
    <name evidence="7" type="ORF">ENU78_05330</name>
</gene>
<dbReference type="GO" id="GO:0071424">
    <property type="term" value="F:rRNA (cytosine-N4-)-methyltransferase activity"/>
    <property type="evidence" value="ECO:0007669"/>
    <property type="project" value="UniProtKB-UniRule"/>
</dbReference>
<comment type="function">
    <text evidence="6">Specifically methylates the N4 position of cytidine in position 1402 (C1402) of 16S rRNA.</text>
</comment>
<dbReference type="PANTHER" id="PTHR11265">
    <property type="entry name" value="S-ADENOSYL-METHYLTRANSFERASE MRAW"/>
    <property type="match status" value="1"/>
</dbReference>
<feature type="binding site" evidence="6">
    <location>
        <begin position="36"/>
        <end position="38"/>
    </location>
    <ligand>
        <name>S-adenosyl-L-methionine</name>
        <dbReference type="ChEBI" id="CHEBI:59789"/>
    </ligand>
</feature>
<dbReference type="InterPro" id="IPR023397">
    <property type="entry name" value="SAM-dep_MeTrfase_MraW_recog"/>
</dbReference>
<dbReference type="Pfam" id="PF01795">
    <property type="entry name" value="Methyltransf_5"/>
    <property type="match status" value="1"/>
</dbReference>
<keyword evidence="5 6" id="KW-0949">S-adenosyl-L-methionine</keyword>
<comment type="similarity">
    <text evidence="1 6">Belongs to the methyltransferase superfamily. RsmH family.</text>
</comment>
<dbReference type="PANTHER" id="PTHR11265:SF0">
    <property type="entry name" value="12S RRNA N4-METHYLCYTIDINE METHYLTRANSFERASE"/>
    <property type="match status" value="1"/>
</dbReference>
<feature type="binding site" evidence="6">
    <location>
        <position position="83"/>
    </location>
    <ligand>
        <name>S-adenosyl-L-methionine</name>
        <dbReference type="ChEBI" id="CHEBI:59789"/>
    </ligand>
</feature>
<dbReference type="HAMAP" id="MF_01007">
    <property type="entry name" value="16SrRNA_methyltr_H"/>
    <property type="match status" value="1"/>
</dbReference>
<comment type="caution">
    <text evidence="7">The sequence shown here is derived from an EMBL/GenBank/DDBJ whole genome shotgun (WGS) entry which is preliminary data.</text>
</comment>
<evidence type="ECO:0000256" key="5">
    <source>
        <dbReference type="ARBA" id="ARBA00022691"/>
    </source>
</evidence>
<dbReference type="Gene3D" id="3.40.50.150">
    <property type="entry name" value="Vaccinia Virus protein VP39"/>
    <property type="match status" value="1"/>
</dbReference>
<protein>
    <recommendedName>
        <fullName evidence="6">Ribosomal RNA small subunit methyltransferase H</fullName>
        <ecNumber evidence="6">2.1.1.199</ecNumber>
    </recommendedName>
    <alternativeName>
        <fullName evidence="6">16S rRNA m(4)C1402 methyltransferase</fullName>
    </alternativeName>
    <alternativeName>
        <fullName evidence="6">rRNA (cytosine-N(4)-)-methyltransferase RsmH</fullName>
    </alternativeName>
</protein>
<evidence type="ECO:0000256" key="6">
    <source>
        <dbReference type="HAMAP-Rule" id="MF_01007"/>
    </source>
</evidence>
<comment type="catalytic activity">
    <reaction evidence="6">
        <text>cytidine(1402) in 16S rRNA + S-adenosyl-L-methionine = N(4)-methylcytidine(1402) in 16S rRNA + S-adenosyl-L-homocysteine + H(+)</text>
        <dbReference type="Rhea" id="RHEA:42928"/>
        <dbReference type="Rhea" id="RHEA-COMP:10286"/>
        <dbReference type="Rhea" id="RHEA-COMP:10287"/>
        <dbReference type="ChEBI" id="CHEBI:15378"/>
        <dbReference type="ChEBI" id="CHEBI:57856"/>
        <dbReference type="ChEBI" id="CHEBI:59789"/>
        <dbReference type="ChEBI" id="CHEBI:74506"/>
        <dbReference type="ChEBI" id="CHEBI:82748"/>
        <dbReference type="EC" id="2.1.1.199"/>
    </reaction>
</comment>
<dbReference type="EMBL" id="DTDV01000015">
    <property type="protein sequence ID" value="HGK23855.1"/>
    <property type="molecule type" value="Genomic_DNA"/>
</dbReference>
<evidence type="ECO:0000256" key="4">
    <source>
        <dbReference type="ARBA" id="ARBA00022679"/>
    </source>
</evidence>
<keyword evidence="6" id="KW-0963">Cytoplasm</keyword>
<keyword evidence="4 6" id="KW-0808">Transferase</keyword>
<reference evidence="7" key="1">
    <citation type="journal article" date="2020" name="mSystems">
        <title>Genome- and Community-Level Interaction Insights into Carbon Utilization and Element Cycling Functions of Hydrothermarchaeota in Hydrothermal Sediment.</title>
        <authorList>
            <person name="Zhou Z."/>
            <person name="Liu Y."/>
            <person name="Xu W."/>
            <person name="Pan J."/>
            <person name="Luo Z.H."/>
            <person name="Li M."/>
        </authorList>
    </citation>
    <scope>NUCLEOTIDE SEQUENCE [LARGE SCALE GENOMIC DNA]</scope>
    <source>
        <strain evidence="7">SpSt-70</strain>
    </source>
</reference>
<evidence type="ECO:0000256" key="1">
    <source>
        <dbReference type="ARBA" id="ARBA00010396"/>
    </source>
</evidence>
<dbReference type="SUPFAM" id="SSF81799">
    <property type="entry name" value="Putative methyltransferase TM0872, insert domain"/>
    <property type="match status" value="1"/>
</dbReference>
<feature type="binding site" evidence="6">
    <location>
        <position position="111"/>
    </location>
    <ligand>
        <name>S-adenosyl-L-methionine</name>
        <dbReference type="ChEBI" id="CHEBI:59789"/>
    </ligand>
</feature>
<feature type="binding site" evidence="6">
    <location>
        <position position="104"/>
    </location>
    <ligand>
        <name>S-adenosyl-L-methionine</name>
        <dbReference type="ChEBI" id="CHEBI:59789"/>
    </ligand>
</feature>
<evidence type="ECO:0000256" key="2">
    <source>
        <dbReference type="ARBA" id="ARBA00022552"/>
    </source>
</evidence>
<dbReference type="SUPFAM" id="SSF53335">
    <property type="entry name" value="S-adenosyl-L-methionine-dependent methyltransferases"/>
    <property type="match status" value="1"/>
</dbReference>
<dbReference type="EC" id="2.1.1.199" evidence="6"/>
<dbReference type="NCBIfam" id="TIGR00006">
    <property type="entry name" value="16S rRNA (cytosine(1402)-N(4))-methyltransferase RsmH"/>
    <property type="match status" value="1"/>
</dbReference>
<proteinExistence type="inferred from homology"/>
<dbReference type="InterPro" id="IPR029063">
    <property type="entry name" value="SAM-dependent_MTases_sf"/>
</dbReference>
<keyword evidence="3 6" id="KW-0489">Methyltransferase</keyword>
<dbReference type="InterPro" id="IPR002903">
    <property type="entry name" value="RsmH"/>
</dbReference>